<dbReference type="PANTHER" id="PTHR33101">
    <property type="entry name" value="ROP GUANINE NUCLEOTIDE EXCHANGE FACTOR 1"/>
    <property type="match status" value="1"/>
</dbReference>
<feature type="domain" description="PRONE" evidence="2">
    <location>
        <begin position="741"/>
        <end position="1127"/>
    </location>
</feature>
<protein>
    <recommendedName>
        <fullName evidence="2">PRONE domain-containing protein</fullName>
    </recommendedName>
</protein>
<feature type="compositionally biased region" description="Basic and acidic residues" evidence="1">
    <location>
        <begin position="644"/>
        <end position="658"/>
    </location>
</feature>
<dbReference type="GO" id="GO:0005085">
    <property type="term" value="F:guanyl-nucleotide exchange factor activity"/>
    <property type="evidence" value="ECO:0007669"/>
    <property type="project" value="InterPro"/>
</dbReference>
<feature type="compositionally biased region" description="Polar residues" evidence="1">
    <location>
        <begin position="541"/>
        <end position="562"/>
    </location>
</feature>
<feature type="region of interest" description="Disordered" evidence="1">
    <location>
        <begin position="644"/>
        <end position="698"/>
    </location>
</feature>
<keyword evidence="4" id="KW-1185">Reference proteome</keyword>
<dbReference type="PANTHER" id="PTHR33101:SF47">
    <property type="entry name" value="ROP GUANINE NUCLEOTIDE EXCHANGE FACTOR 2-RELATED"/>
    <property type="match status" value="1"/>
</dbReference>
<dbReference type="EMBL" id="VWRR01000013">
    <property type="protein sequence ID" value="KAF6001641.1"/>
    <property type="molecule type" value="Genomic_DNA"/>
</dbReference>
<feature type="region of interest" description="Disordered" evidence="1">
    <location>
        <begin position="72"/>
        <end position="96"/>
    </location>
</feature>
<feature type="compositionally biased region" description="Low complexity" evidence="1">
    <location>
        <begin position="606"/>
        <end position="615"/>
    </location>
</feature>
<dbReference type="PROSITE" id="PS51334">
    <property type="entry name" value="PRONE"/>
    <property type="match status" value="1"/>
</dbReference>
<organism evidence="3 4">
    <name type="scientific">Cyanidiococcus yangmingshanensis</name>
    <dbReference type="NCBI Taxonomy" id="2690220"/>
    <lineage>
        <taxon>Eukaryota</taxon>
        <taxon>Rhodophyta</taxon>
        <taxon>Bangiophyceae</taxon>
        <taxon>Cyanidiales</taxon>
        <taxon>Cyanidiaceae</taxon>
        <taxon>Cyanidiococcus</taxon>
    </lineage>
</organism>
<accession>A0A7J7IH50</accession>
<feature type="region of interest" description="Disordered" evidence="1">
    <location>
        <begin position="1275"/>
        <end position="1294"/>
    </location>
</feature>
<name>A0A7J7IH50_9RHOD</name>
<evidence type="ECO:0000313" key="3">
    <source>
        <dbReference type="EMBL" id="KAF6001641.1"/>
    </source>
</evidence>
<dbReference type="Gene3D" id="1.20.58.2010">
    <property type="entry name" value="PRONE domain, subdomain 1"/>
    <property type="match status" value="2"/>
</dbReference>
<dbReference type="Proteomes" id="UP000530660">
    <property type="component" value="Unassembled WGS sequence"/>
</dbReference>
<feature type="region of interest" description="Disordered" evidence="1">
    <location>
        <begin position="536"/>
        <end position="627"/>
    </location>
</feature>
<dbReference type="InterPro" id="IPR005512">
    <property type="entry name" value="PRONE_dom"/>
</dbReference>
<dbReference type="Pfam" id="PF03759">
    <property type="entry name" value="PRONE"/>
    <property type="match status" value="2"/>
</dbReference>
<evidence type="ECO:0000313" key="4">
    <source>
        <dbReference type="Proteomes" id="UP000530660"/>
    </source>
</evidence>
<feature type="compositionally biased region" description="Polar residues" evidence="1">
    <location>
        <begin position="593"/>
        <end position="602"/>
    </location>
</feature>
<sequence length="1336" mass="146743">MIAVFAFPMTQTSQWLSIRTIGCMTPPTRALTCNGALDYLYVYNVCSRSCRELGQCYGRVHRGSRFHKIDVGAQSAPQPRSRHAAPSVGRVPDRGRSPQRLALRAGVSKRILCARTHRRTQATCARSAVLCSMAAETAGKHYSAAFRDRPIQIWSGHESARTSIVLARLLAEDAAAAEVRNDYEAAYERYFASADALFRAARALDTDRTSSASPSVLDSGLNATHSCCDSGQDSCREGASSAEATMRTLCYRQIEALIARCEAIREYLYASTMAEHEPVDSSSDENSAIAVNTTGEKTNVAATKAREAIGIGSESIGPQLQRRFEACRTMQEALEQSRSAAWLLDAAAIPAIPQQGHERASAPLRNAHGSTIASCDHFSRPRRESGPDLCDALGLPCGERQDFLDERGTSASPSEPKTPSPGPVRRFLLHSPAMRLSGATWQTTPENPITEDANGTLTKRIASSRADAAILSGTRVPTETPHHDSTLSDGLLRGALQEGAFPAALAASAVQDSEQLRDDLTLSDWYHLDLGQVPNKAVGGSLQSIDSQNRGNRTPPASSIHRNAQLGEPEYHASCSASDDTSPFRSVLDEPTDQNPLDQTPGTMDAAASGAASAAQQPDSESAAAIPDARLIIQRELARRFRELRQRQQDRHAEEHPSDQPSPWFTDDVPNTDARPAQAAPHDTTFDTTFSSGWHSNHSSISRSRYEAMKTRVALMKERLGKMMLAGNATATIVMPVASQNETFSVQRVASRETTPKSTLPRTASSSPGSLGAASNALQLSHAIVNLHAGTFGEFKRLEPLPVQAASRWSMEIDFLLSPCEQIMVRTPVRRQLADGTSVEVLESRLRPDIEEYLPRLRGMDQAIREMLRSFRELSGTLNYEPTGTRGPQWWLEQPQIPPGGLPPGVRALLQRNFQEAADIRHLARDVNEPREYACSCFGYDLTEATGGWSLTPRRRPAARVRDVLGPELHEALSRNPAFSAVAYARSAVLGLSSDTVLPSWIEADDINERLTRLVEQLERAEFLYRVKIDRLNQAGRFGAPWRREKLERYYAARRRCERGAHALREVFTGIGHTTRDQCAIRYNVDVGSAILEAYSRVLEHRAAAICKRIRLCLEIEQQQQQQQQQQTLNETAHVSLRASSSRLEAFHSRRRDASASGGRQQRESHLSHRGCALERPRTMPNSSWARDHWGLGLGRSTGTQVDINRSNERPLSRIPDPAGILPARSTGVSLEPSTPKATAYCLAETSARRRPTPLVASGAETLPARRIPMTTWSDQVGSSAAPSEHRKSNVPSTGATTKLAFWLPWHPFGTRTGVMFAAKTLYRIGRDSLRARPRP</sequence>
<feature type="region of interest" description="Disordered" evidence="1">
    <location>
        <begin position="403"/>
        <end position="424"/>
    </location>
</feature>
<feature type="compositionally biased region" description="Polar residues" evidence="1">
    <location>
        <begin position="575"/>
        <end position="584"/>
    </location>
</feature>
<dbReference type="OrthoDB" id="1053009at2759"/>
<evidence type="ECO:0000259" key="2">
    <source>
        <dbReference type="PROSITE" id="PS51334"/>
    </source>
</evidence>
<feature type="compositionally biased region" description="Basic and acidic residues" evidence="1">
    <location>
        <begin position="1161"/>
        <end position="1178"/>
    </location>
</feature>
<reference evidence="3 4" key="1">
    <citation type="journal article" date="2020" name="J. Phycol.">
        <title>Comparative genome analysis reveals Cyanidiococcus gen. nov., a new extremophilic red algal genus sister to Cyanidioschyzon (Cyanidioschyzonaceae, Rhodophyta).</title>
        <authorList>
            <person name="Liu S.-L."/>
            <person name="Chiang Y.-R."/>
            <person name="Yoon H.S."/>
            <person name="Fu H.-Y."/>
        </authorList>
    </citation>
    <scope>NUCLEOTIDE SEQUENCE [LARGE SCALE GENOMIC DNA]</scope>
    <source>
        <strain evidence="3 4">THAL066</strain>
    </source>
</reference>
<proteinExistence type="predicted"/>
<feature type="region of interest" description="Disordered" evidence="1">
    <location>
        <begin position="748"/>
        <end position="772"/>
    </location>
</feature>
<feature type="region of interest" description="Disordered" evidence="1">
    <location>
        <begin position="1148"/>
        <end position="1180"/>
    </location>
</feature>
<gene>
    <name evidence="3" type="ORF">F1559_000570</name>
</gene>
<dbReference type="InterPro" id="IPR038937">
    <property type="entry name" value="RopGEF"/>
</dbReference>
<evidence type="ECO:0000256" key="1">
    <source>
        <dbReference type="SAM" id="MobiDB-lite"/>
    </source>
</evidence>
<dbReference type="Gene3D" id="1.20.58.1310">
    <property type="entry name" value="PRONE domain, subdomain 2"/>
    <property type="match status" value="1"/>
</dbReference>
<comment type="caution">
    <text evidence="3">The sequence shown here is derived from an EMBL/GenBank/DDBJ whole genome shotgun (WGS) entry which is preliminary data.</text>
</comment>